<sequence length="3470" mass="382131">MQALLDSVESLSSRERKALAALLKQQGVNFYGVTRIFARDPADPTPVSYAQERQWFLWQLDPASGAYNIGAALQLQGRLDIEALRGACQALMQRHEVLRTTLRQDSDRVVQIIHPQMPFELLIEPLSGMSATSDALREHVEACIAKPFDLEQGPLLRLNLLPLGEDDHVLVLTVHHIAADGWSMPILINDLVQYYESLSQGQAPNLPALPVQYADYAIWQRNWMEAGEQARQLAYWKDTLGGEQPVLSLPTNRPRPVAPSGRGARVGIEIDAVLLHSLKALANAQGVTLFMLLLASFQTLLHRYSGQPQVRVGVPIANRNRSEVQGLIGFFVNTQVLKADFALHSRFIDVLQQVKETALQAQAHQDLPFEQLVEALQPERSMSHSPLFQVMFNHQAQAANNAHAQLSGLQVRGLEWDSRTTQFDLTLDTREHADGLFASLTYATDLFDVSRIEQMARHWRNLLIQACQDPRKRVLELALLEHDERERILGQWNQTQMAYPTKLGVYRLFEQQVCRTPDAVALRFGEQTLSYTELNRQANQLAHALRERGVGPEVLVGVAMPRGPRMLVGLLAIFKAGGAYVPLDPDYPAERLAYMIEDSGLALLLTEQAVLERLQVPATVASLCLDTDTACYASAAAEDLPLDVDADHPAYVIYTSGSTGRPKGVTVRHGALVNFLTSMAGQPGIAASDRVLALTSLSFDIAGLELYLPLLHGASVVLLADQQNKDPFALLRVIEQQAVSVIQATPSTWRMLLDNAPPQALRGKRVISGGEALSSELAQRLIDQAGHVWNLYGPTETTIWSGIEKVTDSRQVWLGKPIGNTTFHVLDAQFDAVPVGVSGELFIGGDGLARGYLKRPGLTAERFIPNPHGHGRLYRTGDLVRYRDDGVLEYMGRIDHQLKIRGFRIELGEIEANLQGFGAVREVAVIDVDGPLGKQLAGYIVPYDASLLQADAEVQETLRQALKAHALKSMPDYMVPTHLVFIPRMPLTPNGKLDRKALPAPDLAAAQRQYQAPSSPLQQALAAIWADVLKVGQVGLSDSFFELGGHSLLASQMIGRVRQQLALEVPLRSVFEAQDLAGFAERVAAATTGAQLPAIAVVPRGEPLALSYAQQRQWVLWQLEPHSAAYNIASALHLRGALDVAALQQAFQALVARHESLRTTFVQVDGEARQVIHAPEAQGACLRQADVDAVELQATVEQLAREPFDLVNGPMIRVDLLRLEAQAHVLVMNLHHIITDGWSMAVLVNELVALYQGYRHGQAVELPALAVQYADYAAWQRQWLEAGEQARQLAYWEAQLGGEQPVLELPTDYPRPAQPSRAGGQLSLALDAPLVQALRRQAQAQGVTLFMLLLASFQTLLHRYSTQPDIRVGVPVANRTRGETEGVVGFFVNTQVHKAEFHLRLRFVELLRQVRQTALDAQAHQDLPFEQLVAALKPDRSLNQNPLFQVMFNHQAEAKGGPREVPGLQIEAVDWQVHSTQFDLALDTAERADGMTAAFTFATELYDRQTIEQMARHWRNLLQAISRDANQVVAQLPMLDDLEQQCMLHDWNATAVAYPQARLVHQLFEDQAQRHPQAPALIFADATLSYAELDQRANRLANKLREQGVGPEVLVGVAVERSLELVIGLMAVLKAGGAYVPLDPDYPSDRLAYMIEDSGIGLLLSQQALAERLPVPAAVRILCLDQGAQWLAGYADTAPEVDVHLANLAYVIYTSGSTGRPKGAGNTHEALLNRLQWMQGAYGLDASDTVLQKTPFSFDVSVWEFFWPLMTGARLAVALPGDHRDPQRLCQTIIDHQVSTLHFVPSMLQAFMASAEVEQCRSVRRVVCSGEALPAVLAQQCRERLPHAGLYNLYGPTEAAIDVTHWTCGDKQGFSVPIGQPIDNLRTHILEPDLLPAARGVNGELYLAGIGLARGYHGRPALTAERFVPDPFDEQGGRLYRTGDLARYRPNGVIDYAGRIDHQVKIRGLRIELGEIEARLAEHAQVREAVVLAQDGPSGKQLVGYVVPMAAEQAEPGSEAGQQLREQLAHFLGQGLPDYMVPAHLMLLANLPVTANGKLARNLLPAPDFNAARQVYVAPRTVLEQQLASIWETVLNLPQVGMQDNFFALGGDSIIAIQVVSQARQLGLDIAPRDLFLLQTIEQLADRVGQWQIVEQPSVALHSLTEQQVQALPLEHAGVDGLYSLSPMQQGMLFLSLNGRPEDQLYINQLSVPVQGLVAERLRQAWETVVARHDVLRTGFLWQDLDEPLQYVMGQVPLPLRELDWRGRGDCVQALEALANEERERGFDLARPPLQRMLLVRLDEQRHQLIWTYHHILLDGWSTSQLMGEVLACYSGQTLDSVVPYRDYIGWLRQQDPRHSETFWKQQLASLQEPTYLADAFASGERGSGHQAFYSRFSVAQTETFKAFAQSQRITLNTLVQGAWLLLLSRYSGQRSVSFGATVAGRPAALPCVQSMLGLFINTLPVIHEVDPQAQVGQWLQQLQRINLELRDHEYTALGEIQRWAGRSGQPLFDSIIVFENQPLDRTLREWKDDSLQFGDVGGSGLTDFPMDLMVIVEDQLIIEYMYLRQCFSEEAVAGIRANMEALLQALSLDGQARLGNLGLLPGAPLRALTPPAQQAPLLVHERIAQWARQQGDAVAVKVDGQTLSFAELDRAANCLAHALIAEGVGPEVRVGVALQRTPQMIVALLAVLKAGAAYVPIDTAYPAERLSYLMEDSGVALLVSQTAALAGLPKLANVHALNLDSFDPAQWPGHAPQVTLQGENLAYVIYTSGSTGKPKGVVVSHDALAMHCQAIGERYEMTPADCELLFMSFAFDGAHERWLTALTHGGSVLLRGDELWTPEQTCQALHRHGVSVAAFPPVYLQQLIEQVREHGNPPPMRIYCFGGDAVPQASYEQAHAYLQPQYIINGYGPTETVVTPMIWKAAPQQPCGAVYAPIGTLVGQRSAYVMDVDLNPLPPGVAGELYLGGTGVARGYLNRPGLTAERFVADLGNPGGRLYRTGDLVRQREDGTFDYLGRLDNQVKVRGFRIELGEIEARLADMEPVRQAAVVVRDGPSGKQLFGYVTLAQGHAQGIAEQLRERLKQELPEYMVPAQLMVLERMPLSPNGKLDRNALPAMQALREHVAPRNELELAIARIWQDVLKVEQVGITDNFFELGGDSILSMQVVAKARGLKKIGFTLRLRDLIQKSTIAELTAVAGKHSPLLSLNAPVAGQAPLFCVHAGFGTVFDYEPLARRLNGRCQVIGIQARQLLDGAWQAASLQSMASDYVACLREQQPHGPYRLLGWSLGGTLAALMAAVLEGQGERVELLALLDSFVPSTQTHLQVDHWLDDLNELLQATVPSAQPVQRDVALPEGEGSARALITQALGNRQGATGLGVDELTQVFITARSLKRLSRELHTCQPVQVVPHSWWVAGRDDEREALAGQLGQALDTAQLLACGHFQVPHEATLLDDVQALLEPNLTHACVIELS</sequence>
<evidence type="ECO:0000256" key="1">
    <source>
        <dbReference type="ARBA" id="ARBA00001957"/>
    </source>
</evidence>
<dbReference type="SUPFAM" id="SSF56801">
    <property type="entry name" value="Acetyl-CoA synthetase-like"/>
    <property type="match status" value="3"/>
</dbReference>
<reference evidence="6 7" key="2">
    <citation type="submission" date="2014-11" db="EMBL/GenBank/DDBJ databases">
        <title>Draft genome sequence of the solvent-tolerant Pseudomonas putida S12 including megaplasmid pTTS12.</title>
        <authorList>
            <person name="Wierckx N."/>
            <person name="Nijkamp J."/>
            <person name="Ballerstedt H."/>
            <person name="Siezen R.J."/>
            <person name="Wels M."/>
            <person name="de Ridder D."/>
            <person name="de Winde J.H."/>
            <person name="Ruijssenaars H.J."/>
        </authorList>
    </citation>
    <scope>NUCLEOTIDE SEQUENCE [LARGE SCALE GENOMIC DNA]</scope>
    <source>
        <strain evidence="6 7">S12</strain>
    </source>
</reference>
<dbReference type="Pfam" id="PF00550">
    <property type="entry name" value="PP-binding"/>
    <property type="match status" value="3"/>
</dbReference>
<dbReference type="GO" id="GO:0043041">
    <property type="term" value="P:amino acid activation for nonribosomal peptide biosynthetic process"/>
    <property type="evidence" value="ECO:0007669"/>
    <property type="project" value="TreeGrafter"/>
</dbReference>
<dbReference type="FunFam" id="2.30.38.10:FF:000001">
    <property type="entry name" value="Non-ribosomal peptide synthetase PvdI"/>
    <property type="match status" value="2"/>
</dbReference>
<comment type="similarity">
    <text evidence="2">Belongs to the ATP-dependent AMP-binding enzyme family.</text>
</comment>
<keyword evidence="4" id="KW-0597">Phosphoprotein</keyword>
<dbReference type="PROSITE" id="PS00012">
    <property type="entry name" value="PHOSPHOPANTETHEINE"/>
    <property type="match status" value="2"/>
</dbReference>
<dbReference type="InterPro" id="IPR001031">
    <property type="entry name" value="Thioesterase"/>
</dbReference>
<dbReference type="InterPro" id="IPR036736">
    <property type="entry name" value="ACP-like_sf"/>
</dbReference>
<dbReference type="InterPro" id="IPR023213">
    <property type="entry name" value="CAT-like_dom_sf"/>
</dbReference>
<dbReference type="Pfam" id="PF13193">
    <property type="entry name" value="AMP-binding_C"/>
    <property type="match status" value="3"/>
</dbReference>
<dbReference type="Pfam" id="PF00501">
    <property type="entry name" value="AMP-binding"/>
    <property type="match status" value="3"/>
</dbReference>
<dbReference type="CDD" id="cd12116">
    <property type="entry name" value="A_NRPS_Ta1_like"/>
    <property type="match status" value="1"/>
</dbReference>
<dbReference type="GO" id="GO:0009239">
    <property type="term" value="P:enterobactin biosynthetic process"/>
    <property type="evidence" value="ECO:0007669"/>
    <property type="project" value="TreeGrafter"/>
</dbReference>
<dbReference type="PROSITE" id="PS50075">
    <property type="entry name" value="CARRIER"/>
    <property type="match status" value="3"/>
</dbReference>
<feature type="domain" description="Carrier" evidence="5">
    <location>
        <begin position="3123"/>
        <end position="3200"/>
    </location>
</feature>
<dbReference type="SUPFAM" id="SSF52777">
    <property type="entry name" value="CoA-dependent acyltransferases"/>
    <property type="match status" value="6"/>
</dbReference>
<dbReference type="CDD" id="cd19543">
    <property type="entry name" value="DCL_NRPS"/>
    <property type="match status" value="1"/>
</dbReference>
<dbReference type="InterPro" id="IPR025110">
    <property type="entry name" value="AMP-bd_C"/>
</dbReference>
<dbReference type="InterPro" id="IPR010071">
    <property type="entry name" value="AA_adenyl_dom"/>
</dbReference>
<dbReference type="InterPro" id="IPR000873">
    <property type="entry name" value="AMP-dep_synth/lig_dom"/>
</dbReference>
<dbReference type="CDD" id="cd19531">
    <property type="entry name" value="LCL_NRPS-like"/>
    <property type="match status" value="2"/>
</dbReference>
<gene>
    <name evidence="6" type="ORF">RPPX_01220</name>
</gene>
<dbReference type="InterPro" id="IPR001242">
    <property type="entry name" value="Condensation_dom"/>
</dbReference>
<dbReference type="Pfam" id="PF00975">
    <property type="entry name" value="Thioesterase"/>
    <property type="match status" value="1"/>
</dbReference>
<dbReference type="FunFam" id="3.40.50.980:FF:000002">
    <property type="entry name" value="Enterobactin synthetase component F"/>
    <property type="match status" value="1"/>
</dbReference>
<dbReference type="FunFam" id="3.30.300.30:FF:000010">
    <property type="entry name" value="Enterobactin synthetase component F"/>
    <property type="match status" value="2"/>
</dbReference>
<dbReference type="GO" id="GO:0005829">
    <property type="term" value="C:cytosol"/>
    <property type="evidence" value="ECO:0007669"/>
    <property type="project" value="TreeGrafter"/>
</dbReference>
<comment type="cofactor">
    <cofactor evidence="1">
        <name>pantetheine 4'-phosphate</name>
        <dbReference type="ChEBI" id="CHEBI:47942"/>
    </cofactor>
</comment>
<dbReference type="PANTHER" id="PTHR45527">
    <property type="entry name" value="NONRIBOSOMAL PEPTIDE SYNTHETASE"/>
    <property type="match status" value="1"/>
</dbReference>
<dbReference type="FunFam" id="3.40.50.980:FF:000001">
    <property type="entry name" value="Non-ribosomal peptide synthetase"/>
    <property type="match status" value="3"/>
</dbReference>
<dbReference type="RefSeq" id="WP_019437865.1">
    <property type="nucleotide sequence ID" value="NZ_ALNR01000182.1"/>
</dbReference>
<dbReference type="Gene3D" id="3.40.50.1820">
    <property type="entry name" value="alpha/beta hydrolase"/>
    <property type="match status" value="1"/>
</dbReference>
<evidence type="ECO:0000256" key="3">
    <source>
        <dbReference type="ARBA" id="ARBA00022450"/>
    </source>
</evidence>
<dbReference type="InterPro" id="IPR009081">
    <property type="entry name" value="PP-bd_ACP"/>
</dbReference>
<evidence type="ECO:0000313" key="6">
    <source>
        <dbReference type="EMBL" id="AJA12007.1"/>
    </source>
</evidence>
<dbReference type="Pfam" id="PF00668">
    <property type="entry name" value="Condensation"/>
    <property type="match status" value="3"/>
</dbReference>
<dbReference type="SUPFAM" id="SSF53474">
    <property type="entry name" value="alpha/beta-Hydrolases"/>
    <property type="match status" value="1"/>
</dbReference>
<dbReference type="Gene3D" id="2.30.38.10">
    <property type="entry name" value="Luciferase, Domain 3"/>
    <property type="match status" value="3"/>
</dbReference>
<dbReference type="SUPFAM" id="SSF47336">
    <property type="entry name" value="ACP-like"/>
    <property type="match status" value="3"/>
</dbReference>
<feature type="domain" description="Carrier" evidence="5">
    <location>
        <begin position="1012"/>
        <end position="1087"/>
    </location>
</feature>
<dbReference type="Gene3D" id="3.30.300.30">
    <property type="match status" value="3"/>
</dbReference>
<dbReference type="Gene3D" id="3.30.559.10">
    <property type="entry name" value="Chloramphenicol acetyltransferase-like domain"/>
    <property type="match status" value="3"/>
</dbReference>
<dbReference type="GO" id="GO:0047527">
    <property type="term" value="F:2,3-dihydroxybenzoate-serine ligase activity"/>
    <property type="evidence" value="ECO:0007669"/>
    <property type="project" value="TreeGrafter"/>
</dbReference>
<dbReference type="Gene3D" id="1.10.1200.10">
    <property type="entry name" value="ACP-like"/>
    <property type="match status" value="3"/>
</dbReference>
<evidence type="ECO:0000313" key="7">
    <source>
        <dbReference type="Proteomes" id="UP000017753"/>
    </source>
</evidence>
<dbReference type="FunFam" id="1.10.1200.10:FF:000005">
    <property type="entry name" value="Nonribosomal peptide synthetase 1"/>
    <property type="match status" value="3"/>
</dbReference>
<accession>A0AA34WPM9</accession>
<dbReference type="InterPro" id="IPR029058">
    <property type="entry name" value="AB_hydrolase_fold"/>
</dbReference>
<dbReference type="Gene3D" id="3.30.559.30">
    <property type="entry name" value="Nonribosomal peptide synthetase, condensation domain"/>
    <property type="match status" value="3"/>
</dbReference>
<dbReference type="CDD" id="cd17646">
    <property type="entry name" value="A_NRPS_AB3403-like"/>
    <property type="match status" value="1"/>
</dbReference>
<proteinExistence type="inferred from homology"/>
<feature type="domain" description="Carrier" evidence="5">
    <location>
        <begin position="2074"/>
        <end position="2148"/>
    </location>
</feature>
<evidence type="ECO:0000256" key="4">
    <source>
        <dbReference type="ARBA" id="ARBA00022553"/>
    </source>
</evidence>
<dbReference type="InterPro" id="IPR020806">
    <property type="entry name" value="PKS_PP-bd"/>
</dbReference>
<dbReference type="PANTHER" id="PTHR45527:SF1">
    <property type="entry name" value="FATTY ACID SYNTHASE"/>
    <property type="match status" value="1"/>
</dbReference>
<dbReference type="PROSITE" id="PS00455">
    <property type="entry name" value="AMP_BINDING"/>
    <property type="match status" value="3"/>
</dbReference>
<dbReference type="NCBIfam" id="NF003417">
    <property type="entry name" value="PRK04813.1"/>
    <property type="match status" value="3"/>
</dbReference>
<dbReference type="Gene3D" id="3.40.50.980">
    <property type="match status" value="6"/>
</dbReference>
<dbReference type="CDD" id="cd17649">
    <property type="entry name" value="A_NRPS_PvdJ-like"/>
    <property type="match status" value="1"/>
</dbReference>
<dbReference type="FunFam" id="3.30.300.30:FF:000015">
    <property type="entry name" value="Nonribosomal peptide synthase SidD"/>
    <property type="match status" value="1"/>
</dbReference>
<reference evidence="6 7" key="1">
    <citation type="submission" date="2014-11" db="EMBL/GenBank/DDBJ databases">
        <title>Complete genome sequence of Pseudomonas putida S12 including megaplasmid pTTS12.</title>
        <authorList>
            <person name="Kuepper J."/>
            <person name="Ruijssenaars H.J."/>
            <person name="Blank L.M."/>
            <person name="de Winde J.H."/>
            <person name="Wierckx N."/>
        </authorList>
    </citation>
    <scope>NUCLEOTIDE SEQUENCE [LARGE SCALE GENOMIC DNA]</scope>
    <source>
        <strain evidence="6 7">S12</strain>
    </source>
</reference>
<dbReference type="GO" id="GO:0031177">
    <property type="term" value="F:phosphopantetheine binding"/>
    <property type="evidence" value="ECO:0007669"/>
    <property type="project" value="InterPro"/>
</dbReference>
<dbReference type="InterPro" id="IPR045851">
    <property type="entry name" value="AMP-bd_C_sf"/>
</dbReference>
<dbReference type="FunFam" id="3.30.559.10:FF:000012">
    <property type="entry name" value="Non-ribosomal peptide synthetase"/>
    <property type="match status" value="2"/>
</dbReference>
<dbReference type="SMART" id="SM00823">
    <property type="entry name" value="PKS_PP"/>
    <property type="match status" value="2"/>
</dbReference>
<dbReference type="Proteomes" id="UP000017753">
    <property type="component" value="Chromosome"/>
</dbReference>
<organism evidence="6 7">
    <name type="scientific">Pseudomonas putida S12</name>
    <dbReference type="NCBI Taxonomy" id="1215087"/>
    <lineage>
        <taxon>Bacteria</taxon>
        <taxon>Pseudomonadati</taxon>
        <taxon>Pseudomonadota</taxon>
        <taxon>Gammaproteobacteria</taxon>
        <taxon>Pseudomonadales</taxon>
        <taxon>Pseudomonadaceae</taxon>
        <taxon>Pseudomonas</taxon>
    </lineage>
</organism>
<dbReference type="FunFam" id="3.40.50.12780:FF:000012">
    <property type="entry name" value="Non-ribosomal peptide synthetase"/>
    <property type="match status" value="2"/>
</dbReference>
<dbReference type="GO" id="GO:0009366">
    <property type="term" value="C:enterobactin synthetase complex"/>
    <property type="evidence" value="ECO:0007669"/>
    <property type="project" value="TreeGrafter"/>
</dbReference>
<dbReference type="InterPro" id="IPR006162">
    <property type="entry name" value="Ppantetheine_attach_site"/>
</dbReference>
<keyword evidence="3" id="KW-0596">Phosphopantetheine</keyword>
<dbReference type="EMBL" id="CP009974">
    <property type="protein sequence ID" value="AJA12007.1"/>
    <property type="molecule type" value="Genomic_DNA"/>
</dbReference>
<dbReference type="NCBIfam" id="TIGR01733">
    <property type="entry name" value="AA-adenyl-dom"/>
    <property type="match status" value="3"/>
</dbReference>
<name>A0AA34WPM9_PSEPU</name>
<evidence type="ECO:0000259" key="5">
    <source>
        <dbReference type="PROSITE" id="PS50075"/>
    </source>
</evidence>
<evidence type="ECO:0000256" key="2">
    <source>
        <dbReference type="ARBA" id="ARBA00006432"/>
    </source>
</evidence>
<protein>
    <submittedName>
        <fullName evidence="6">Peptide synthetase</fullName>
    </submittedName>
</protein>
<dbReference type="InterPro" id="IPR020845">
    <property type="entry name" value="AMP-binding_CS"/>
</dbReference>